<dbReference type="GO" id="GO:0003676">
    <property type="term" value="F:nucleic acid binding"/>
    <property type="evidence" value="ECO:0007669"/>
    <property type="project" value="InterPro"/>
</dbReference>
<dbReference type="EMBL" id="CAEX01002637">
    <property type="protein sequence ID" value="CCD19110.1"/>
    <property type="molecule type" value="Genomic_DNA"/>
</dbReference>
<evidence type="ECO:0000256" key="1">
    <source>
        <dbReference type="SAM" id="MobiDB-lite"/>
    </source>
</evidence>
<gene>
    <name evidence="2" type="ORF">TvY486_0018180</name>
</gene>
<dbReference type="AlphaFoldDB" id="F9WNJ2"/>
<keyword evidence="3" id="KW-1185">Reference proteome</keyword>
<proteinExistence type="predicted"/>
<dbReference type="SUPFAM" id="SSF53098">
    <property type="entry name" value="Ribonuclease H-like"/>
    <property type="match status" value="1"/>
</dbReference>
<evidence type="ECO:0000313" key="3">
    <source>
        <dbReference type="Proteomes" id="UP000009027"/>
    </source>
</evidence>
<dbReference type="InterPro" id="IPR036397">
    <property type="entry name" value="RNaseH_sf"/>
</dbReference>
<dbReference type="InterPro" id="IPR012337">
    <property type="entry name" value="RNaseH-like_sf"/>
</dbReference>
<accession>F9WNJ2</accession>
<reference evidence="2 3" key="1">
    <citation type="journal article" date="2012" name="Proc. Natl. Acad. Sci. U.S.A.">
        <title>Antigenic diversity is generated by distinct evolutionary mechanisms in African trypanosome species.</title>
        <authorList>
            <person name="Jackson A.P."/>
            <person name="Berry A."/>
            <person name="Aslett M."/>
            <person name="Allison H.C."/>
            <person name="Burton P."/>
            <person name="Vavrova-Anderson J."/>
            <person name="Brown R."/>
            <person name="Browne H."/>
            <person name="Corton N."/>
            <person name="Hauser H."/>
            <person name="Gamble J."/>
            <person name="Gilderthorp R."/>
            <person name="Marcello L."/>
            <person name="McQuillan J."/>
            <person name="Otto T.D."/>
            <person name="Quail M.A."/>
            <person name="Sanders M.J."/>
            <person name="van Tonder A."/>
            <person name="Ginger M.L."/>
            <person name="Field M.C."/>
            <person name="Barry J.D."/>
            <person name="Hertz-Fowler C."/>
            <person name="Berriman M."/>
        </authorList>
    </citation>
    <scope>NUCLEOTIDE SEQUENCE</scope>
    <source>
        <strain evidence="2 3">Y486</strain>
    </source>
</reference>
<organism evidence="2 3">
    <name type="scientific">Trypanosoma vivax (strain Y486)</name>
    <dbReference type="NCBI Taxonomy" id="1055687"/>
    <lineage>
        <taxon>Eukaryota</taxon>
        <taxon>Discoba</taxon>
        <taxon>Euglenozoa</taxon>
        <taxon>Kinetoplastea</taxon>
        <taxon>Metakinetoplastina</taxon>
        <taxon>Trypanosomatida</taxon>
        <taxon>Trypanosomatidae</taxon>
        <taxon>Trypanosoma</taxon>
        <taxon>Duttonella</taxon>
    </lineage>
</organism>
<dbReference type="VEuPathDB" id="TriTrypDB:TvY486_0018180"/>
<dbReference type="Gene3D" id="3.30.420.10">
    <property type="entry name" value="Ribonuclease H-like superfamily/Ribonuclease H"/>
    <property type="match status" value="1"/>
</dbReference>
<sequence length="263" mass="29129">MEAGLKRLVDVIELSKTHRTRVVACTDSLSLLKALNTGPAGVEDAILRRIWDLILRIVRSRVSVNFQFVFSRCGVPRNEAADKAAEQGNAKPQSHPGWITDIVTGVERQVRSEMHRPSEEGRMPHTHRSVLVDHVRPAQKHTKLDRLGESLLALFRTGATKHFGWLHRVLTRKADRLERKWCSGRDAGSDAAQEHPVGESAGDSANTPGVGIATRQCDPIICPLCNIVCARRQAGVVYLVKIHGLERDCALLLIKKARRAALT</sequence>
<protein>
    <submittedName>
        <fullName evidence="2">Uncharacterized protein</fullName>
    </submittedName>
</protein>
<name>F9WNJ2_TRYVY</name>
<feature type="region of interest" description="Disordered" evidence="1">
    <location>
        <begin position="186"/>
        <end position="208"/>
    </location>
</feature>
<dbReference type="Proteomes" id="UP000009027">
    <property type="component" value="Unassembled WGS sequence"/>
</dbReference>
<evidence type="ECO:0000313" key="2">
    <source>
        <dbReference type="EMBL" id="CCD19110.1"/>
    </source>
</evidence>